<name>A0A817WVM6_9BILA</name>
<dbReference type="Pfam" id="PF13516">
    <property type="entry name" value="LRR_6"/>
    <property type="match status" value="2"/>
</dbReference>
<dbReference type="EMBL" id="CAJNXB010004153">
    <property type="protein sequence ID" value="CAF3360148.1"/>
    <property type="molecule type" value="Genomic_DNA"/>
</dbReference>
<dbReference type="PANTHER" id="PTHR24114">
    <property type="entry name" value="LEUCINE RICH REPEAT FAMILY PROTEIN"/>
    <property type="match status" value="1"/>
</dbReference>
<evidence type="ECO:0000313" key="1">
    <source>
        <dbReference type="EMBL" id="CAF3360148.1"/>
    </source>
</evidence>
<gene>
    <name evidence="1" type="ORF">TIS948_LOCUS24092</name>
</gene>
<reference evidence="1" key="1">
    <citation type="submission" date="2021-02" db="EMBL/GenBank/DDBJ databases">
        <authorList>
            <person name="Nowell W R."/>
        </authorList>
    </citation>
    <scope>NUCLEOTIDE SEQUENCE</scope>
</reference>
<dbReference type="SUPFAM" id="SSF52047">
    <property type="entry name" value="RNI-like"/>
    <property type="match status" value="1"/>
</dbReference>
<dbReference type="Proteomes" id="UP000663825">
    <property type="component" value="Unassembled WGS sequence"/>
</dbReference>
<dbReference type="OrthoDB" id="120976at2759"/>
<dbReference type="PROSITE" id="PS51450">
    <property type="entry name" value="LRR"/>
    <property type="match status" value="1"/>
</dbReference>
<dbReference type="AlphaFoldDB" id="A0A817WVM6"/>
<dbReference type="InterPro" id="IPR052394">
    <property type="entry name" value="LRR-containing"/>
</dbReference>
<accession>A0A817WVM6</accession>
<evidence type="ECO:0000313" key="2">
    <source>
        <dbReference type="Proteomes" id="UP000663825"/>
    </source>
</evidence>
<organism evidence="1 2">
    <name type="scientific">Rotaria socialis</name>
    <dbReference type="NCBI Taxonomy" id="392032"/>
    <lineage>
        <taxon>Eukaryota</taxon>
        <taxon>Metazoa</taxon>
        <taxon>Spiralia</taxon>
        <taxon>Gnathifera</taxon>
        <taxon>Rotifera</taxon>
        <taxon>Eurotatoria</taxon>
        <taxon>Bdelloidea</taxon>
        <taxon>Philodinida</taxon>
        <taxon>Philodinidae</taxon>
        <taxon>Rotaria</taxon>
    </lineage>
</organism>
<proteinExistence type="predicted"/>
<dbReference type="Gene3D" id="3.80.10.10">
    <property type="entry name" value="Ribonuclease Inhibitor"/>
    <property type="match status" value="1"/>
</dbReference>
<dbReference type="PANTHER" id="PTHR24114:SF2">
    <property type="entry name" value="F-BOX DOMAIN-CONTAINING PROTEIN-RELATED"/>
    <property type="match status" value="1"/>
</dbReference>
<dbReference type="InterPro" id="IPR032675">
    <property type="entry name" value="LRR_dom_sf"/>
</dbReference>
<sequence>MLCNEGHRQALKAQKERDKTQYREYTGDLGHPLLYAFVPDHALLSDDDSHTQLLNCNLFDALDYKFQLSSLPDLKHESYQIDGDLNFAKKEKMKYKLSLDEIEFNDSDYDSELSDIDRFINKQDPIQVYRQACKRYQIHPHHSVIEGLSRDIIDLSEMSINDLDLKAICLALRGGDMLQELYLSGNQLGAITCKNIGLVLKDAPELRILDLSWNMIRDYDIRPICNSLKNNQSLERLDLMMNGLGNQGAILIAKMLSSNETLIELDMSNNRIEKDGANIFASRLEMNRRLKKLWFGNNNIGTLGSLVLLKAIDHIKSQVEYLNIENVLVNDDFLNLYTQINQYLRSLEVVHGGIRGRLGRIHSLVPGFTVMDDIDLRFLDTKSLHAMFQRDPFKILGRMAKEGGYDFLKALKKWDLEEHGYLTYSIYIIDFPSAVKDAGINLDKTLHFILWNYLKKIAKKGSVSYLQFITPLPKLTLKISVKKKQTSVNIKK</sequence>
<comment type="caution">
    <text evidence="1">The sequence shown here is derived from an EMBL/GenBank/DDBJ whole genome shotgun (WGS) entry which is preliminary data.</text>
</comment>
<protein>
    <submittedName>
        <fullName evidence="1">Uncharacterized protein</fullName>
    </submittedName>
</protein>
<dbReference type="InterPro" id="IPR001611">
    <property type="entry name" value="Leu-rich_rpt"/>
</dbReference>
<dbReference type="SMART" id="SM00368">
    <property type="entry name" value="LRR_RI"/>
    <property type="match status" value="5"/>
</dbReference>